<sequence>MLHDLAPSGRIRCAINLGNSVLAQRDPSGGKLRGVSVDLARALGERLGVEIELVLFDAAGKVFEAMASGAWDVAFLAEDPKRASHILFTLPYLGIEGAYMVPAMASTPQPTSIGMALALRWVRAAPTTCS</sequence>
<keyword evidence="4" id="KW-1185">Reference proteome</keyword>
<keyword evidence="1" id="KW-0732">Signal</keyword>
<reference evidence="3 4" key="1">
    <citation type="submission" date="2024-02" db="EMBL/GenBank/DDBJ databases">
        <title>Genome sequence of Aquincola sp. MAHUQ-54.</title>
        <authorList>
            <person name="Huq M.A."/>
        </authorList>
    </citation>
    <scope>NUCLEOTIDE SEQUENCE [LARGE SCALE GENOMIC DNA]</scope>
    <source>
        <strain evidence="3 4">MAHUQ-54</strain>
    </source>
</reference>
<dbReference type="PANTHER" id="PTHR35936">
    <property type="entry name" value="MEMBRANE-BOUND LYTIC MUREIN TRANSGLYCOSYLASE F"/>
    <property type="match status" value="1"/>
</dbReference>
<comment type="caution">
    <text evidence="3">The sequence shown here is derived from an EMBL/GenBank/DDBJ whole genome shotgun (WGS) entry which is preliminary data.</text>
</comment>
<dbReference type="PANTHER" id="PTHR35936:SF17">
    <property type="entry name" value="ARGININE-BINDING EXTRACELLULAR PROTEIN ARTP"/>
    <property type="match status" value="1"/>
</dbReference>
<evidence type="ECO:0000313" key="4">
    <source>
        <dbReference type="Proteomes" id="UP001336250"/>
    </source>
</evidence>
<gene>
    <name evidence="3" type="ORF">V4F39_06815</name>
</gene>
<evidence type="ECO:0000259" key="2">
    <source>
        <dbReference type="Pfam" id="PF00497"/>
    </source>
</evidence>
<dbReference type="Pfam" id="PF00497">
    <property type="entry name" value="SBP_bac_3"/>
    <property type="match status" value="1"/>
</dbReference>
<accession>A0AAW9Q8P0</accession>
<protein>
    <submittedName>
        <fullName evidence="3">Transporter substrate-binding domain-containing protein</fullName>
    </submittedName>
</protein>
<dbReference type="Proteomes" id="UP001336250">
    <property type="component" value="Unassembled WGS sequence"/>
</dbReference>
<feature type="domain" description="Solute-binding protein family 3/N-terminal" evidence="2">
    <location>
        <begin position="29"/>
        <end position="103"/>
    </location>
</feature>
<dbReference type="EMBL" id="JAZIBG010000019">
    <property type="protein sequence ID" value="MEF7613620.1"/>
    <property type="molecule type" value="Genomic_DNA"/>
</dbReference>
<evidence type="ECO:0000256" key="1">
    <source>
        <dbReference type="ARBA" id="ARBA00022729"/>
    </source>
</evidence>
<dbReference type="Gene3D" id="3.40.190.10">
    <property type="entry name" value="Periplasmic binding protein-like II"/>
    <property type="match status" value="1"/>
</dbReference>
<evidence type="ECO:0000313" key="3">
    <source>
        <dbReference type="EMBL" id="MEF7613620.1"/>
    </source>
</evidence>
<proteinExistence type="predicted"/>
<dbReference type="InterPro" id="IPR001638">
    <property type="entry name" value="Solute-binding_3/MltF_N"/>
</dbReference>
<dbReference type="SUPFAM" id="SSF53850">
    <property type="entry name" value="Periplasmic binding protein-like II"/>
    <property type="match status" value="1"/>
</dbReference>
<dbReference type="AlphaFoldDB" id="A0AAW9Q8P0"/>
<name>A0AAW9Q8P0_9BURK</name>
<organism evidence="3 4">
    <name type="scientific">Aquincola agrisoli</name>
    <dbReference type="NCBI Taxonomy" id="3119538"/>
    <lineage>
        <taxon>Bacteria</taxon>
        <taxon>Pseudomonadati</taxon>
        <taxon>Pseudomonadota</taxon>
        <taxon>Betaproteobacteria</taxon>
        <taxon>Burkholderiales</taxon>
        <taxon>Sphaerotilaceae</taxon>
        <taxon>Aquincola</taxon>
    </lineage>
</organism>